<keyword evidence="8" id="KW-1185">Reference proteome</keyword>
<accession>A0ABQ8V4Q9</accession>
<gene>
    <name evidence="7" type="ORF">C8R41DRAFT_775227</name>
</gene>
<feature type="transmembrane region" description="Helical" evidence="6">
    <location>
        <begin position="105"/>
        <end position="128"/>
    </location>
</feature>
<evidence type="ECO:0000256" key="4">
    <source>
        <dbReference type="ARBA" id="ARBA00022989"/>
    </source>
</evidence>
<comment type="caution">
    <text evidence="7">The sequence shown here is derived from an EMBL/GenBank/DDBJ whole genome shotgun (WGS) entry which is preliminary data.</text>
</comment>
<feature type="transmembrane region" description="Helical" evidence="6">
    <location>
        <begin position="175"/>
        <end position="194"/>
    </location>
</feature>
<protein>
    <submittedName>
        <fullName evidence="7">Hemolysin-III related-domain-containing protein</fullName>
    </submittedName>
</protein>
<dbReference type="InterPro" id="IPR004254">
    <property type="entry name" value="AdipoR/HlyIII-related"/>
</dbReference>
<organism evidence="7 8">
    <name type="scientific">Lentinula lateritia</name>
    <dbReference type="NCBI Taxonomy" id="40482"/>
    <lineage>
        <taxon>Eukaryota</taxon>
        <taxon>Fungi</taxon>
        <taxon>Dikarya</taxon>
        <taxon>Basidiomycota</taxon>
        <taxon>Agaricomycotina</taxon>
        <taxon>Agaricomycetes</taxon>
        <taxon>Agaricomycetidae</taxon>
        <taxon>Agaricales</taxon>
        <taxon>Marasmiineae</taxon>
        <taxon>Omphalotaceae</taxon>
        <taxon>Lentinula</taxon>
    </lineage>
</organism>
<dbReference type="Pfam" id="PF03006">
    <property type="entry name" value="HlyIII"/>
    <property type="match status" value="1"/>
</dbReference>
<keyword evidence="4 6" id="KW-1133">Transmembrane helix</keyword>
<feature type="transmembrane region" description="Helical" evidence="6">
    <location>
        <begin position="239"/>
        <end position="258"/>
    </location>
</feature>
<evidence type="ECO:0000256" key="6">
    <source>
        <dbReference type="SAM" id="Phobius"/>
    </source>
</evidence>
<evidence type="ECO:0000256" key="5">
    <source>
        <dbReference type="ARBA" id="ARBA00023136"/>
    </source>
</evidence>
<sequence>MLLRRKIRTPQDDKIPKTTVGGAGFIRTPLLTWSELPEWMKDNEYIISGYRRLIEQQHWKGCFKSVYAYLHNESVNIHSHLWGGALFLYFSTTAHSTHLVHYPIAWIDSVVISVFLVSATFCLCASAFFHVSTCHSEKVPTHCHALDYSGIVVLTVGSFYPCIYYGFFCEPQFQALYITAITLVGIAGAAYIVLNPEYAKPTHRGARTSVFIALGLCAVFPMSHWLIEHGFRTMLDMGLHYLAISGCFYVAGALLYANRIPERFSPGTFDYFCASHQIFHFFVVFAALAHYKSIIFALDYAYTRSHCEL</sequence>
<comment type="similarity">
    <text evidence="2">Belongs to the ADIPOR family.</text>
</comment>
<reference evidence="7" key="1">
    <citation type="submission" date="2022-08" db="EMBL/GenBank/DDBJ databases">
        <title>A Global Phylogenomic Analysis of the Shiitake Genus Lentinula.</title>
        <authorList>
            <consortium name="DOE Joint Genome Institute"/>
            <person name="Sierra-Patev S."/>
            <person name="Min B."/>
            <person name="Naranjo-Ortiz M."/>
            <person name="Looney B."/>
            <person name="Konkel Z."/>
            <person name="Slot J.C."/>
            <person name="Sakamoto Y."/>
            <person name="Steenwyk J.L."/>
            <person name="Rokas A."/>
            <person name="Carro J."/>
            <person name="Camarero S."/>
            <person name="Ferreira P."/>
            <person name="Molpeceres G."/>
            <person name="Ruiz-Duenas F.J."/>
            <person name="Serrano A."/>
            <person name="Henrissat B."/>
            <person name="Drula E."/>
            <person name="Hughes K.W."/>
            <person name="Mata J.L."/>
            <person name="Ishikawa N.K."/>
            <person name="Vargas-Isla R."/>
            <person name="Ushijima S."/>
            <person name="Smith C.A."/>
            <person name="Ahrendt S."/>
            <person name="Andreopoulos W."/>
            <person name="He G."/>
            <person name="Labutti K."/>
            <person name="Lipzen A."/>
            <person name="Ng V."/>
            <person name="Riley R."/>
            <person name="Sandor L."/>
            <person name="Barry K."/>
            <person name="Martinez A.T."/>
            <person name="Xiao Y."/>
            <person name="Gibbons J.G."/>
            <person name="Terashima K."/>
            <person name="Grigoriev I.V."/>
            <person name="Hibbett D.S."/>
        </authorList>
    </citation>
    <scope>NUCLEOTIDE SEQUENCE</scope>
    <source>
        <strain evidence="7">RHP3577 ss4</strain>
    </source>
</reference>
<dbReference type="EMBL" id="JANVFT010000078">
    <property type="protein sequence ID" value="KAJ4474188.1"/>
    <property type="molecule type" value="Genomic_DNA"/>
</dbReference>
<evidence type="ECO:0000313" key="7">
    <source>
        <dbReference type="EMBL" id="KAJ4474188.1"/>
    </source>
</evidence>
<name>A0ABQ8V4Q9_9AGAR</name>
<comment type="subcellular location">
    <subcellularLocation>
        <location evidence="1">Membrane</location>
        <topology evidence="1">Multi-pass membrane protein</topology>
    </subcellularLocation>
</comment>
<feature type="transmembrane region" description="Helical" evidence="6">
    <location>
        <begin position="206"/>
        <end position="227"/>
    </location>
</feature>
<keyword evidence="5 6" id="KW-0472">Membrane</keyword>
<evidence type="ECO:0000256" key="1">
    <source>
        <dbReference type="ARBA" id="ARBA00004141"/>
    </source>
</evidence>
<feature type="transmembrane region" description="Helical" evidence="6">
    <location>
        <begin position="278"/>
        <end position="302"/>
    </location>
</feature>
<evidence type="ECO:0000313" key="8">
    <source>
        <dbReference type="Proteomes" id="UP001150217"/>
    </source>
</evidence>
<dbReference type="PANTHER" id="PTHR20855">
    <property type="entry name" value="ADIPOR/PROGESTIN RECEPTOR-RELATED"/>
    <property type="match status" value="1"/>
</dbReference>
<evidence type="ECO:0000256" key="3">
    <source>
        <dbReference type="ARBA" id="ARBA00022692"/>
    </source>
</evidence>
<dbReference type="Proteomes" id="UP001150217">
    <property type="component" value="Unassembled WGS sequence"/>
</dbReference>
<proteinExistence type="inferred from homology"/>
<dbReference type="PANTHER" id="PTHR20855:SF52">
    <property type="entry name" value="ADIPONECTIN RECEPTOR PROTEIN"/>
    <property type="match status" value="1"/>
</dbReference>
<feature type="transmembrane region" description="Helical" evidence="6">
    <location>
        <begin position="148"/>
        <end position="168"/>
    </location>
</feature>
<keyword evidence="3 6" id="KW-0812">Transmembrane</keyword>
<evidence type="ECO:0000256" key="2">
    <source>
        <dbReference type="ARBA" id="ARBA00007018"/>
    </source>
</evidence>